<feature type="transmembrane region" description="Helical" evidence="1">
    <location>
        <begin position="121"/>
        <end position="142"/>
    </location>
</feature>
<keyword evidence="1" id="KW-0472">Membrane</keyword>
<gene>
    <name evidence="2" type="ORF">QYB95_14235</name>
</gene>
<feature type="transmembrane region" description="Helical" evidence="1">
    <location>
        <begin position="62"/>
        <end position="82"/>
    </location>
</feature>
<feature type="transmembrane region" description="Helical" evidence="1">
    <location>
        <begin position="31"/>
        <end position="50"/>
    </location>
</feature>
<sequence length="179" mass="21731">MQTSWQEVVQISQQYRNARVEYWLSETLFNFSWWILLVTTLGLFVIWVILLDKKRVFEILSYGFLVTTISSILDIIGIYLMLWRYNHTLTPFSIPIEIHIIQMPIIYMIIYQYFNPWKTFLLAIIINAFFFAFILEPLLVWLQVYELYNWKHSYSFIPYILLGVLIKWVIHKLKQNNYA</sequence>
<dbReference type="NCBIfam" id="NF041644">
    <property type="entry name" value="CBO0543_fam"/>
    <property type="match status" value="1"/>
</dbReference>
<reference evidence="2" key="1">
    <citation type="submission" date="2023-07" db="EMBL/GenBank/DDBJ databases">
        <title>Ureibacillus sp. isolated from freshwater well.</title>
        <authorList>
            <person name="Kirdat K."/>
            <person name="Bhatt A."/>
            <person name="Teware R."/>
            <person name="Bhavsar Y."/>
            <person name="Yadav A."/>
        </authorList>
    </citation>
    <scope>NUCLEOTIDE SEQUENCE</scope>
    <source>
        <strain evidence="2">BA0131</strain>
    </source>
</reference>
<keyword evidence="1" id="KW-1133">Transmembrane helix</keyword>
<evidence type="ECO:0000313" key="3">
    <source>
        <dbReference type="Proteomes" id="UP001172743"/>
    </source>
</evidence>
<comment type="caution">
    <text evidence="2">The sequence shown here is derived from an EMBL/GenBank/DDBJ whole genome shotgun (WGS) entry which is preliminary data.</text>
</comment>
<evidence type="ECO:0000313" key="2">
    <source>
        <dbReference type="EMBL" id="MDN4494709.1"/>
    </source>
</evidence>
<feature type="transmembrane region" description="Helical" evidence="1">
    <location>
        <begin position="154"/>
        <end position="170"/>
    </location>
</feature>
<proteinExistence type="predicted"/>
<protein>
    <submittedName>
        <fullName evidence="2">CBO0543 family protein</fullName>
    </submittedName>
</protein>
<dbReference type="Proteomes" id="UP001172743">
    <property type="component" value="Unassembled WGS sequence"/>
</dbReference>
<accession>A0ABT8GTG8</accession>
<dbReference type="EMBL" id="JAUHTQ010000012">
    <property type="protein sequence ID" value="MDN4494709.1"/>
    <property type="molecule type" value="Genomic_DNA"/>
</dbReference>
<name>A0ABT8GTG8_9BACL</name>
<dbReference type="RefSeq" id="WP_301139017.1">
    <property type="nucleotide sequence ID" value="NZ_JAUHTQ010000012.1"/>
</dbReference>
<feature type="transmembrane region" description="Helical" evidence="1">
    <location>
        <begin position="94"/>
        <end position="114"/>
    </location>
</feature>
<dbReference type="InterPro" id="IPR048147">
    <property type="entry name" value="CBO0543-like"/>
</dbReference>
<organism evidence="2 3">
    <name type="scientific">Ureibacillus aquaedulcis</name>
    <dbReference type="NCBI Taxonomy" id="3058421"/>
    <lineage>
        <taxon>Bacteria</taxon>
        <taxon>Bacillati</taxon>
        <taxon>Bacillota</taxon>
        <taxon>Bacilli</taxon>
        <taxon>Bacillales</taxon>
        <taxon>Caryophanaceae</taxon>
        <taxon>Ureibacillus</taxon>
    </lineage>
</organism>
<evidence type="ECO:0000256" key="1">
    <source>
        <dbReference type="SAM" id="Phobius"/>
    </source>
</evidence>
<keyword evidence="3" id="KW-1185">Reference proteome</keyword>
<keyword evidence="1" id="KW-0812">Transmembrane</keyword>